<organism evidence="4 5">
    <name type="scientific">Polytolypa hystricis (strain UAMH7299)</name>
    <dbReference type="NCBI Taxonomy" id="1447883"/>
    <lineage>
        <taxon>Eukaryota</taxon>
        <taxon>Fungi</taxon>
        <taxon>Dikarya</taxon>
        <taxon>Ascomycota</taxon>
        <taxon>Pezizomycotina</taxon>
        <taxon>Eurotiomycetes</taxon>
        <taxon>Eurotiomycetidae</taxon>
        <taxon>Onygenales</taxon>
        <taxon>Onygenales incertae sedis</taxon>
        <taxon>Polytolypa</taxon>
    </lineage>
</organism>
<feature type="region of interest" description="Disordered" evidence="1">
    <location>
        <begin position="63"/>
        <end position="104"/>
    </location>
</feature>
<keyword evidence="2" id="KW-1133">Transmembrane helix</keyword>
<keyword evidence="2" id="KW-0472">Membrane</keyword>
<proteinExistence type="predicted"/>
<evidence type="ECO:0000256" key="2">
    <source>
        <dbReference type="SAM" id="Phobius"/>
    </source>
</evidence>
<reference evidence="4 5" key="1">
    <citation type="submission" date="2017-10" db="EMBL/GenBank/DDBJ databases">
        <title>Comparative genomics in systemic dimorphic fungi from Ajellomycetaceae.</title>
        <authorList>
            <person name="Munoz J.F."/>
            <person name="Mcewen J.G."/>
            <person name="Clay O.K."/>
            <person name="Cuomo C.A."/>
        </authorList>
    </citation>
    <scope>NUCLEOTIDE SEQUENCE [LARGE SCALE GENOMIC DNA]</scope>
    <source>
        <strain evidence="4 5">UAMH7299</strain>
    </source>
</reference>
<keyword evidence="5" id="KW-1185">Reference proteome</keyword>
<dbReference type="EMBL" id="PDNA01000034">
    <property type="protein sequence ID" value="PGH21530.1"/>
    <property type="molecule type" value="Genomic_DNA"/>
</dbReference>
<comment type="caution">
    <text evidence="4">The sequence shown here is derived from an EMBL/GenBank/DDBJ whole genome shotgun (WGS) entry which is preliminary data.</text>
</comment>
<feature type="region of interest" description="Disordered" evidence="1">
    <location>
        <begin position="158"/>
        <end position="259"/>
    </location>
</feature>
<protein>
    <submittedName>
        <fullName evidence="4">Uncharacterized protein</fullName>
    </submittedName>
</protein>
<feature type="compositionally biased region" description="Polar residues" evidence="1">
    <location>
        <begin position="246"/>
        <end position="259"/>
    </location>
</feature>
<feature type="compositionally biased region" description="Polar residues" evidence="1">
    <location>
        <begin position="162"/>
        <end position="198"/>
    </location>
</feature>
<evidence type="ECO:0000313" key="4">
    <source>
        <dbReference type="EMBL" id="PGH21530.1"/>
    </source>
</evidence>
<feature type="region of interest" description="Disordered" evidence="1">
    <location>
        <begin position="130"/>
        <end position="149"/>
    </location>
</feature>
<keyword evidence="2" id="KW-0812">Transmembrane</keyword>
<feature type="compositionally biased region" description="Low complexity" evidence="1">
    <location>
        <begin position="81"/>
        <end position="97"/>
    </location>
</feature>
<feature type="chain" id="PRO_5013265015" evidence="3">
    <location>
        <begin position="27"/>
        <end position="279"/>
    </location>
</feature>
<keyword evidence="3" id="KW-0732">Signal</keyword>
<feature type="compositionally biased region" description="Low complexity" evidence="1">
    <location>
        <begin position="134"/>
        <end position="145"/>
    </location>
</feature>
<sequence>MVGNLTRGKWLLSFFVGICLLQLASALFKCCGGDIAAIKRDVGALNGPRSSWSTIIYHPSLPGNSASGSDTQKKPTPYDEPSSIINNPTILNLNPSSRPTIPTRRSVIPSINAISIELRRRIPSQIWRKATNPAAQEQQQQQQAEHPQTPLQAVPPALQDEAASSSDQKNTHDLITTPQLSTIHLSDTNMSPSQSNESDSQHALGLEPYNSPNSPQSTPHPPSQLSNLLPFLFSPLSANPHKAPNPHNSQRASDSGTPNDLSGSCLALITGVVFGILWF</sequence>
<dbReference type="Proteomes" id="UP000224634">
    <property type="component" value="Unassembled WGS sequence"/>
</dbReference>
<dbReference type="AlphaFoldDB" id="A0A2B7YK18"/>
<evidence type="ECO:0000256" key="1">
    <source>
        <dbReference type="SAM" id="MobiDB-lite"/>
    </source>
</evidence>
<name>A0A2B7YK18_POLH7</name>
<evidence type="ECO:0000256" key="3">
    <source>
        <dbReference type="SAM" id="SignalP"/>
    </source>
</evidence>
<gene>
    <name evidence="4" type="ORF">AJ80_03198</name>
</gene>
<accession>A0A2B7YK18</accession>
<feature type="transmembrane region" description="Helical" evidence="2">
    <location>
        <begin position="261"/>
        <end position="278"/>
    </location>
</feature>
<feature type="compositionally biased region" description="Low complexity" evidence="1">
    <location>
        <begin position="223"/>
        <end position="240"/>
    </location>
</feature>
<evidence type="ECO:0000313" key="5">
    <source>
        <dbReference type="Proteomes" id="UP000224634"/>
    </source>
</evidence>
<feature type="signal peptide" evidence="3">
    <location>
        <begin position="1"/>
        <end position="26"/>
    </location>
</feature>